<reference evidence="2 3" key="1">
    <citation type="submission" date="2017-10" db="EMBL/GenBank/DDBJ databases">
        <title>Extensive intraspecific genome diversity in a model arbuscular mycorrhizal fungus.</title>
        <authorList>
            <person name="Chen E.C.H."/>
            <person name="Morin E."/>
            <person name="Baudet D."/>
            <person name="Noel J."/>
            <person name="Ndikumana S."/>
            <person name="Charron P."/>
            <person name="St-Onge C."/>
            <person name="Giorgi J."/>
            <person name="Grigoriev I.V."/>
            <person name="Roux C."/>
            <person name="Martin F.M."/>
            <person name="Corradi N."/>
        </authorList>
    </citation>
    <scope>NUCLEOTIDE SEQUENCE [LARGE SCALE GENOMIC DNA]</scope>
    <source>
        <strain evidence="2 3">A1</strain>
    </source>
</reference>
<evidence type="ECO:0008006" key="4">
    <source>
        <dbReference type="Google" id="ProtNLM"/>
    </source>
</evidence>
<evidence type="ECO:0000313" key="1">
    <source>
        <dbReference type="EMBL" id="PKC66159.1"/>
    </source>
</evidence>
<dbReference type="Proteomes" id="UP000232688">
    <property type="component" value="Unassembled WGS sequence"/>
</dbReference>
<evidence type="ECO:0000313" key="2">
    <source>
        <dbReference type="EMBL" id="PKC76129.1"/>
    </source>
</evidence>
<dbReference type="EMBL" id="LLXH01000484">
    <property type="protein sequence ID" value="PKC66159.1"/>
    <property type="molecule type" value="Genomic_DNA"/>
</dbReference>
<reference evidence="2 3" key="2">
    <citation type="submission" date="2017-10" db="EMBL/GenBank/DDBJ databases">
        <title>Genome analyses suggest a sexual origin of heterokaryosis in a supposedly ancient asexual fungus.</title>
        <authorList>
            <person name="Corradi N."/>
            <person name="Sedzielewska K."/>
            <person name="Noel J."/>
            <person name="Charron P."/>
            <person name="Farinelli L."/>
            <person name="Marton T."/>
            <person name="Kruger M."/>
            <person name="Pelin A."/>
            <person name="Brachmann A."/>
            <person name="Corradi N."/>
        </authorList>
    </citation>
    <scope>NUCLEOTIDE SEQUENCE [LARGE SCALE GENOMIC DNA]</scope>
    <source>
        <strain evidence="2 3">A1</strain>
    </source>
</reference>
<name>A0A2N0SKN9_9GLOM</name>
<dbReference type="InterPro" id="IPR011009">
    <property type="entry name" value="Kinase-like_dom_sf"/>
</dbReference>
<organism evidence="2 3">
    <name type="scientific">Rhizophagus irregularis</name>
    <dbReference type="NCBI Taxonomy" id="588596"/>
    <lineage>
        <taxon>Eukaryota</taxon>
        <taxon>Fungi</taxon>
        <taxon>Fungi incertae sedis</taxon>
        <taxon>Mucoromycota</taxon>
        <taxon>Glomeromycotina</taxon>
        <taxon>Glomeromycetes</taxon>
        <taxon>Glomerales</taxon>
        <taxon>Glomeraceae</taxon>
        <taxon>Rhizophagus</taxon>
    </lineage>
</organism>
<gene>
    <name evidence="2" type="ORF">RhiirA1_447999</name>
    <name evidence="1" type="ORF">RhiirA1_460103</name>
</gene>
<dbReference type="AlphaFoldDB" id="A0A2N0SKN9"/>
<dbReference type="EMBL" id="LLXH01000008">
    <property type="protein sequence ID" value="PKC76129.1"/>
    <property type="molecule type" value="Genomic_DNA"/>
</dbReference>
<proteinExistence type="predicted"/>
<sequence>MTLCVELTFEKIPYRSLRVDEIKDFAIESGGEIIEFEDSTAISNLQDYKRIIIDSNLEQEVLNMLKELESIDYTETSSIKKIYEDIAEENNNQTITYYTFIFKDQRRYYCSYSTLNIVNLANLETNDKKQVALKGLIDPVIDEYVIKIVNFFVWLDNIGYVMNIIHGDLHLKIASFGLSKQLTEVTYNSMNNRMGIIEYVEPRCLRNVIYVKDKSNLKENDKRGIVVVEKAMTDDGNQVALKYLNENKSIKNFVK</sequence>
<evidence type="ECO:0000313" key="3">
    <source>
        <dbReference type="Proteomes" id="UP000232688"/>
    </source>
</evidence>
<comment type="caution">
    <text evidence="2">The sequence shown here is derived from an EMBL/GenBank/DDBJ whole genome shotgun (WGS) entry which is preliminary data.</text>
</comment>
<dbReference type="VEuPathDB" id="FungiDB:RhiirA1_460103"/>
<protein>
    <recommendedName>
        <fullName evidence="4">Protein kinase domain-containing protein</fullName>
    </recommendedName>
</protein>
<dbReference type="VEuPathDB" id="FungiDB:RhiirA1_447999"/>
<dbReference type="VEuPathDB" id="FungiDB:FUN_006805"/>
<dbReference type="SUPFAM" id="SSF56112">
    <property type="entry name" value="Protein kinase-like (PK-like)"/>
    <property type="match status" value="1"/>
</dbReference>
<accession>A0A2N0SKN9</accession>